<dbReference type="KEGG" id="apra:G3A50_18810"/>
<gene>
    <name evidence="1" type="primary">bcsS</name>
    <name evidence="1" type="ORF">G3A50_18810</name>
</gene>
<organism evidence="1 2">
    <name type="scientific">Ancylobacter pratisalsi</name>
    <dbReference type="NCBI Taxonomy" id="1745854"/>
    <lineage>
        <taxon>Bacteria</taxon>
        <taxon>Pseudomonadati</taxon>
        <taxon>Pseudomonadota</taxon>
        <taxon>Alphaproteobacteria</taxon>
        <taxon>Hyphomicrobiales</taxon>
        <taxon>Xanthobacteraceae</taxon>
        <taxon>Ancylobacter</taxon>
    </lineage>
</organism>
<keyword evidence="2" id="KW-1185">Reference proteome</keyword>
<evidence type="ECO:0000313" key="2">
    <source>
        <dbReference type="Proteomes" id="UP000464751"/>
    </source>
</evidence>
<dbReference type="InterPro" id="IPR031485">
    <property type="entry name" value="CBP_BcsS"/>
</dbReference>
<reference evidence="1 2" key="1">
    <citation type="submission" date="2020-02" db="EMBL/GenBank/DDBJ databases">
        <authorList>
            <person name="Li G."/>
        </authorList>
    </citation>
    <scope>NUCLEOTIDE SEQUENCE [LARGE SCALE GENOMIC DNA]</scope>
    <source>
        <strain evidence="1 2">DSM 102029</strain>
    </source>
</reference>
<dbReference type="Pfam" id="PF17036">
    <property type="entry name" value="CBP_BcsS"/>
    <property type="match status" value="1"/>
</dbReference>
<accession>A0A6P1YRL3</accession>
<evidence type="ECO:0000313" key="1">
    <source>
        <dbReference type="EMBL" id="QIB35530.1"/>
    </source>
</evidence>
<proteinExistence type="predicted"/>
<dbReference type="RefSeq" id="WP_163076670.1">
    <property type="nucleotide sequence ID" value="NZ_CP048630.1"/>
</dbReference>
<dbReference type="Proteomes" id="UP000464751">
    <property type="component" value="Chromosome"/>
</dbReference>
<name>A0A6P1YRL3_9HYPH</name>
<dbReference type="AlphaFoldDB" id="A0A6P1YRL3"/>
<dbReference type="EMBL" id="CP048630">
    <property type="protein sequence ID" value="QIB35530.1"/>
    <property type="molecule type" value="Genomic_DNA"/>
</dbReference>
<protein>
    <submittedName>
        <fullName evidence="1">Cellulose biosynthesis protein BcsS</fullName>
    </submittedName>
</protein>
<sequence>MGGDVGIDKTPPNAFTDRLYFYSGVDVARDNVYGWAGAAWSPSGLMDQEGLRIRLQGGGGQYRYRTPDVAGGWNTVNKTEGELLVGWQFLRGPHALAVYGGVNVTQNLLDQPDPLNREQGTAVGAKALAEWYCSYDPHWTFTGTIGGSTADGRAFIRGTAGRHVHELFDLGTEVGASTDWLSQDARAGLFIAAPLPGRQWRASGGWRWSSDSDDGPYASLSLYAPF</sequence>